<comment type="caution">
    <text evidence="2">The sequence shown here is derived from an EMBL/GenBank/DDBJ whole genome shotgun (WGS) entry which is preliminary data.</text>
</comment>
<dbReference type="CDD" id="cd09272">
    <property type="entry name" value="RNase_HI_RT_Ty1"/>
    <property type="match status" value="1"/>
</dbReference>
<dbReference type="SUPFAM" id="SSF56672">
    <property type="entry name" value="DNA/RNA polymerases"/>
    <property type="match status" value="1"/>
</dbReference>
<reference evidence="2" key="2">
    <citation type="submission" date="2022-01" db="EMBL/GenBank/DDBJ databases">
        <authorList>
            <person name="Yamashiro T."/>
            <person name="Shiraishi A."/>
            <person name="Satake H."/>
            <person name="Nakayama K."/>
        </authorList>
    </citation>
    <scope>NUCLEOTIDE SEQUENCE</scope>
</reference>
<dbReference type="Pfam" id="PF07727">
    <property type="entry name" value="RVT_2"/>
    <property type="match status" value="1"/>
</dbReference>
<feature type="domain" description="Reverse transcriptase Ty1/copia-type" evidence="1">
    <location>
        <begin position="11"/>
        <end position="111"/>
    </location>
</feature>
<dbReference type="EMBL" id="BQNB010019442">
    <property type="protein sequence ID" value="GJT85353.1"/>
    <property type="molecule type" value="Genomic_DNA"/>
</dbReference>
<evidence type="ECO:0000313" key="3">
    <source>
        <dbReference type="Proteomes" id="UP001151760"/>
    </source>
</evidence>
<name>A0ABQ5HBT3_9ASTR</name>
<evidence type="ECO:0000259" key="1">
    <source>
        <dbReference type="Pfam" id="PF07727"/>
    </source>
</evidence>
<dbReference type="PANTHER" id="PTHR11439">
    <property type="entry name" value="GAG-POL-RELATED RETROTRANSPOSON"/>
    <property type="match status" value="1"/>
</dbReference>
<dbReference type="InterPro" id="IPR043502">
    <property type="entry name" value="DNA/RNA_pol_sf"/>
</dbReference>
<reference evidence="2" key="1">
    <citation type="journal article" date="2022" name="Int. J. Mol. Sci.">
        <title>Draft Genome of Tanacetum Coccineum: Genomic Comparison of Closely Related Tanacetum-Family Plants.</title>
        <authorList>
            <person name="Yamashiro T."/>
            <person name="Shiraishi A."/>
            <person name="Nakayama K."/>
            <person name="Satake H."/>
        </authorList>
    </citation>
    <scope>NUCLEOTIDE SEQUENCE</scope>
</reference>
<dbReference type="PANTHER" id="PTHR11439:SF494">
    <property type="entry name" value="CYSTEINE-RICH RLK (RECEPTOR-LIKE PROTEIN KINASE) 8"/>
    <property type="match status" value="1"/>
</dbReference>
<accession>A0ABQ5HBT3</accession>
<keyword evidence="3" id="KW-1185">Reference proteome</keyword>
<dbReference type="InterPro" id="IPR013103">
    <property type="entry name" value="RVT_2"/>
</dbReference>
<sequence length="473" mass="53127">MNKEIEALELNKTWTFTLLPPGKTPIGNKWVFMIKLKADGNVERYKERLVAKGFNLKEGIDYKETFAHVAKMVTVRTLLAVAVEKGYQIEQLDINNAFLHGDLHEELGFKQSYVDTSLFTITHQGIKDLGPLHYYLGIEFLRNSFGLSMTQRKYALELLECADVLDSKPIATPMNPIIKLNSIDGYLLLDPSTYRTLVGKLLYLTITRPDLSFAAQALSQYSHSHRSLHFDALMKVLIYIKLCPGQGLFFPNKNNLLLTTYYDSDWASCATTRRSVSGYAIFLGHSLISWQSKKQVVVSRSSTEAEYRALADSTCEISWLKSLLVDLQVTVPTPSLVMCDNVSTIAFANNPIHHARTKHIEIDCHFVRDKIRQGHISPCFVPSKFQLADILTKGLSRVLHYNCLSKLGICDPYTLPTCGGDNVTTQTANSNTPKVTDADPNTPTAQVQHLQRQATPPKMKILLHGCLVKCNKM</sequence>
<evidence type="ECO:0000313" key="2">
    <source>
        <dbReference type="EMBL" id="GJT85353.1"/>
    </source>
</evidence>
<gene>
    <name evidence="2" type="ORF">Tco_1067070</name>
</gene>
<protein>
    <submittedName>
        <fullName evidence="2">Retrovirus-related pol polyprotein from transposon TNT 1-94</fullName>
    </submittedName>
</protein>
<proteinExistence type="predicted"/>
<organism evidence="2 3">
    <name type="scientific">Tanacetum coccineum</name>
    <dbReference type="NCBI Taxonomy" id="301880"/>
    <lineage>
        <taxon>Eukaryota</taxon>
        <taxon>Viridiplantae</taxon>
        <taxon>Streptophyta</taxon>
        <taxon>Embryophyta</taxon>
        <taxon>Tracheophyta</taxon>
        <taxon>Spermatophyta</taxon>
        <taxon>Magnoliopsida</taxon>
        <taxon>eudicotyledons</taxon>
        <taxon>Gunneridae</taxon>
        <taxon>Pentapetalae</taxon>
        <taxon>asterids</taxon>
        <taxon>campanulids</taxon>
        <taxon>Asterales</taxon>
        <taxon>Asteraceae</taxon>
        <taxon>Asteroideae</taxon>
        <taxon>Anthemideae</taxon>
        <taxon>Anthemidinae</taxon>
        <taxon>Tanacetum</taxon>
    </lineage>
</organism>
<dbReference type="Proteomes" id="UP001151760">
    <property type="component" value="Unassembled WGS sequence"/>
</dbReference>